<reference evidence="2" key="1">
    <citation type="journal article" date="2015" name="PeerJ">
        <title>First genomic representation of candidate bacterial phylum KSB3 points to enhanced environmental sensing as a trigger of wastewater bulking.</title>
        <authorList>
            <person name="Sekiguchi Y."/>
            <person name="Ohashi A."/>
            <person name="Parks D.H."/>
            <person name="Yamauchi T."/>
            <person name="Tyson G.W."/>
            <person name="Hugenholtz P."/>
        </authorList>
    </citation>
    <scope>NUCLEOTIDE SEQUENCE [LARGE SCALE GENOMIC DNA]</scope>
</reference>
<organism evidence="2">
    <name type="scientific">Candidatus Moduliflexus flocculans</name>
    <dbReference type="NCBI Taxonomy" id="1499966"/>
    <lineage>
        <taxon>Bacteria</taxon>
        <taxon>Candidatus Moduliflexota</taxon>
        <taxon>Candidatus Moduliflexia</taxon>
        <taxon>Candidatus Moduliflexales</taxon>
        <taxon>Candidatus Moduliflexaceae</taxon>
    </lineage>
</organism>
<proteinExistence type="predicted"/>
<dbReference type="InterPro" id="IPR041916">
    <property type="entry name" value="Anti_sigma_zinc_sf"/>
</dbReference>
<accession>A0A0S6VRY1</accession>
<gene>
    <name evidence="2" type="ORF">U14_01257</name>
</gene>
<dbReference type="Proteomes" id="UP000030700">
    <property type="component" value="Unassembled WGS sequence"/>
</dbReference>
<name>A0A0S6VRY1_9BACT</name>
<dbReference type="EMBL" id="DF820455">
    <property type="protein sequence ID" value="GAK50032.1"/>
    <property type="molecule type" value="Genomic_DNA"/>
</dbReference>
<dbReference type="AlphaFoldDB" id="A0A0S6VRY1"/>
<evidence type="ECO:0000313" key="3">
    <source>
        <dbReference type="Proteomes" id="UP000030700"/>
    </source>
</evidence>
<dbReference type="STRING" id="1499966.U14_01257"/>
<protein>
    <recommendedName>
        <fullName evidence="1">Putative zinc-finger domain-containing protein</fullName>
    </recommendedName>
</protein>
<keyword evidence="3" id="KW-1185">Reference proteome</keyword>
<dbReference type="InterPro" id="IPR027383">
    <property type="entry name" value="Znf_put"/>
</dbReference>
<dbReference type="Pfam" id="PF13490">
    <property type="entry name" value="zf-HC2"/>
    <property type="match status" value="1"/>
</dbReference>
<dbReference type="HOGENOM" id="CLU_1302890_0_0_0"/>
<evidence type="ECO:0000313" key="2">
    <source>
        <dbReference type="EMBL" id="GAK50032.1"/>
    </source>
</evidence>
<sequence length="221" mass="25022">MNPIEQHEQLTTIIEQEVRARRHRAAAPSKPTPHPSGERLYDYALGWLDSSENTEIQRHLAVCPACVRELGAILKFEQALEIEDEQPSIVERAALWMSKLWMPLWAGELVTAADIPAQKHRFEMEAGSGEITVTCFWRGEDENAPAYLHIAWRADMQTPGEFRARFVSAETQTPLVELPLGRRLYGEKTFTSQELGFDPSRQRWGIGITLVEIDSIPDEGA</sequence>
<dbReference type="Gene3D" id="1.10.10.1320">
    <property type="entry name" value="Anti-sigma factor, zinc-finger domain"/>
    <property type="match status" value="1"/>
</dbReference>
<feature type="domain" description="Putative zinc-finger" evidence="1">
    <location>
        <begin position="38"/>
        <end position="66"/>
    </location>
</feature>
<evidence type="ECO:0000259" key="1">
    <source>
        <dbReference type="Pfam" id="PF13490"/>
    </source>
</evidence>